<protein>
    <submittedName>
        <fullName evidence="1">Uncharacterized protein</fullName>
    </submittedName>
</protein>
<name>A0ACB8B083_9AGAM</name>
<evidence type="ECO:0000313" key="2">
    <source>
        <dbReference type="Proteomes" id="UP000790709"/>
    </source>
</evidence>
<organism evidence="1 2">
    <name type="scientific">Leucogyrophana mollusca</name>
    <dbReference type="NCBI Taxonomy" id="85980"/>
    <lineage>
        <taxon>Eukaryota</taxon>
        <taxon>Fungi</taxon>
        <taxon>Dikarya</taxon>
        <taxon>Basidiomycota</taxon>
        <taxon>Agaricomycotina</taxon>
        <taxon>Agaricomycetes</taxon>
        <taxon>Agaricomycetidae</taxon>
        <taxon>Boletales</taxon>
        <taxon>Boletales incertae sedis</taxon>
        <taxon>Leucogyrophana</taxon>
    </lineage>
</organism>
<comment type="caution">
    <text evidence="1">The sequence shown here is derived from an EMBL/GenBank/DDBJ whole genome shotgun (WGS) entry which is preliminary data.</text>
</comment>
<accession>A0ACB8B083</accession>
<proteinExistence type="predicted"/>
<gene>
    <name evidence="1" type="ORF">BV22DRAFT_901880</name>
</gene>
<dbReference type="Proteomes" id="UP000790709">
    <property type="component" value="Unassembled WGS sequence"/>
</dbReference>
<keyword evidence="2" id="KW-1185">Reference proteome</keyword>
<reference evidence="1" key="1">
    <citation type="journal article" date="2021" name="New Phytol.">
        <title>Evolutionary innovations through gain and loss of genes in the ectomycorrhizal Boletales.</title>
        <authorList>
            <person name="Wu G."/>
            <person name="Miyauchi S."/>
            <person name="Morin E."/>
            <person name="Kuo A."/>
            <person name="Drula E."/>
            <person name="Varga T."/>
            <person name="Kohler A."/>
            <person name="Feng B."/>
            <person name="Cao Y."/>
            <person name="Lipzen A."/>
            <person name="Daum C."/>
            <person name="Hundley H."/>
            <person name="Pangilinan J."/>
            <person name="Johnson J."/>
            <person name="Barry K."/>
            <person name="LaButti K."/>
            <person name="Ng V."/>
            <person name="Ahrendt S."/>
            <person name="Min B."/>
            <person name="Choi I.G."/>
            <person name="Park H."/>
            <person name="Plett J.M."/>
            <person name="Magnuson J."/>
            <person name="Spatafora J.W."/>
            <person name="Nagy L.G."/>
            <person name="Henrissat B."/>
            <person name="Grigoriev I.V."/>
            <person name="Yang Z.L."/>
            <person name="Xu J."/>
            <person name="Martin F.M."/>
        </authorList>
    </citation>
    <scope>NUCLEOTIDE SEQUENCE</scope>
    <source>
        <strain evidence="1">KUC20120723A-06</strain>
    </source>
</reference>
<sequence>MGIKTRARCSSPRKGALCMPRTNVVVSICVIASVFKVLTSHLSRIPIRSQSALPLDLNSVLPVRLSTACLIDGVVTSLHFLAHVQTGEKKTDLPVGLPLSHLEAVRMACLRCANKRSPRAMRSSSFGYRIEIHDRTASPCEEKT</sequence>
<dbReference type="EMBL" id="MU266756">
    <property type="protein sequence ID" value="KAH7918634.1"/>
    <property type="molecule type" value="Genomic_DNA"/>
</dbReference>
<evidence type="ECO:0000313" key="1">
    <source>
        <dbReference type="EMBL" id="KAH7918634.1"/>
    </source>
</evidence>